<reference evidence="1" key="1">
    <citation type="submission" date="2024-09" db="EMBL/GenBank/DDBJ databases">
        <title>Black Yeasts Isolated from many extreme environments.</title>
        <authorList>
            <person name="Coleine C."/>
            <person name="Stajich J.E."/>
            <person name="Selbmann L."/>
        </authorList>
    </citation>
    <scope>NUCLEOTIDE SEQUENCE</scope>
    <source>
        <strain evidence="1">CCFEE 5737</strain>
    </source>
</reference>
<evidence type="ECO:0000313" key="2">
    <source>
        <dbReference type="Proteomes" id="UP001186974"/>
    </source>
</evidence>
<keyword evidence="2" id="KW-1185">Reference proteome</keyword>
<feature type="non-terminal residue" evidence="1">
    <location>
        <position position="1"/>
    </location>
</feature>
<feature type="non-terminal residue" evidence="1">
    <location>
        <position position="291"/>
    </location>
</feature>
<protein>
    <submittedName>
        <fullName evidence="1">Uncharacterized protein</fullName>
    </submittedName>
</protein>
<accession>A0ACC3CVC4</accession>
<dbReference type="EMBL" id="JAWDJW010011180">
    <property type="protein sequence ID" value="KAK3044984.1"/>
    <property type="molecule type" value="Genomic_DNA"/>
</dbReference>
<name>A0ACC3CVC4_9PEZI</name>
<organism evidence="1 2">
    <name type="scientific">Coniosporium uncinatum</name>
    <dbReference type="NCBI Taxonomy" id="93489"/>
    <lineage>
        <taxon>Eukaryota</taxon>
        <taxon>Fungi</taxon>
        <taxon>Dikarya</taxon>
        <taxon>Ascomycota</taxon>
        <taxon>Pezizomycotina</taxon>
        <taxon>Dothideomycetes</taxon>
        <taxon>Dothideomycetes incertae sedis</taxon>
        <taxon>Coniosporium</taxon>
    </lineage>
</organism>
<gene>
    <name evidence="1" type="ORF">LTS18_014867</name>
</gene>
<dbReference type="Proteomes" id="UP001186974">
    <property type="component" value="Unassembled WGS sequence"/>
</dbReference>
<sequence length="291" mass="33059">VRQVNVEDLFFFPGYEPVPEPDRKEPLTENEVQDVKALFTKDYAPGLDKFLETDWYSQYGLEHLLHDEPLTRTFAHMIGQFRTVPGNDSPGLTRVRSLEVKVVWQLFGLCRVPPPTMNGSGAPPADQYQPIEVVKRLEVIETLITGHFTDSNPVMQIRYDAQLGRDKYFQVEFWRLVGEFISTRPPPPSSSSSAAAAANSDPATAQKLERILYDARAILYMLENRDVLYSVMIARHVGPRVPEFPGEMVDPPRDPDPENVYTKLWIAKKFIENESQGQGTTQVVQRCCDMA</sequence>
<comment type="caution">
    <text evidence="1">The sequence shown here is derived from an EMBL/GenBank/DDBJ whole genome shotgun (WGS) entry which is preliminary data.</text>
</comment>
<evidence type="ECO:0000313" key="1">
    <source>
        <dbReference type="EMBL" id="KAK3044984.1"/>
    </source>
</evidence>
<proteinExistence type="predicted"/>